<feature type="chain" id="PRO_5016165636" evidence="1">
    <location>
        <begin position="26"/>
        <end position="428"/>
    </location>
</feature>
<evidence type="ECO:0000313" key="3">
    <source>
        <dbReference type="Proteomes" id="UP000248764"/>
    </source>
</evidence>
<dbReference type="InterPro" id="IPR050490">
    <property type="entry name" value="Bact_solute-bd_prot1"/>
</dbReference>
<dbReference type="EMBL" id="POTW01000026">
    <property type="protein sequence ID" value="PZF83337.1"/>
    <property type="molecule type" value="Genomic_DNA"/>
</dbReference>
<dbReference type="Proteomes" id="UP000248764">
    <property type="component" value="Unassembled WGS sequence"/>
</dbReference>
<feature type="signal peptide" evidence="1">
    <location>
        <begin position="1"/>
        <end position="25"/>
    </location>
</feature>
<accession>A0A2W2C5K1</accession>
<dbReference type="SUPFAM" id="SSF53850">
    <property type="entry name" value="Periplasmic binding protein-like II"/>
    <property type="match status" value="1"/>
</dbReference>
<dbReference type="PROSITE" id="PS51257">
    <property type="entry name" value="PROKAR_LIPOPROTEIN"/>
    <property type="match status" value="1"/>
</dbReference>
<evidence type="ECO:0000256" key="1">
    <source>
        <dbReference type="SAM" id="SignalP"/>
    </source>
</evidence>
<dbReference type="InterPro" id="IPR006059">
    <property type="entry name" value="SBP"/>
</dbReference>
<dbReference type="Gene3D" id="3.40.190.10">
    <property type="entry name" value="Periplasmic binding protein-like II"/>
    <property type="match status" value="1"/>
</dbReference>
<gene>
    <name evidence="2" type="ORF">C1I92_12905</name>
</gene>
<reference evidence="2 3" key="1">
    <citation type="submission" date="2018-01" db="EMBL/GenBank/DDBJ databases">
        <title>Draft genome sequence of Jiangella sp. GTF31.</title>
        <authorList>
            <person name="Sahin N."/>
            <person name="Ay H."/>
            <person name="Saygin H."/>
        </authorList>
    </citation>
    <scope>NUCLEOTIDE SEQUENCE [LARGE SCALE GENOMIC DNA]</scope>
    <source>
        <strain evidence="2 3">GTF31</strain>
    </source>
</reference>
<comment type="caution">
    <text evidence="2">The sequence shown here is derived from an EMBL/GenBank/DDBJ whole genome shotgun (WGS) entry which is preliminary data.</text>
</comment>
<name>A0A2W2C5K1_9ACTN</name>
<dbReference type="Pfam" id="PF13416">
    <property type="entry name" value="SBP_bac_8"/>
    <property type="match status" value="1"/>
</dbReference>
<dbReference type="PANTHER" id="PTHR43649:SF12">
    <property type="entry name" value="DIACETYLCHITOBIOSE BINDING PROTEIN DASA"/>
    <property type="match status" value="1"/>
</dbReference>
<evidence type="ECO:0000313" key="2">
    <source>
        <dbReference type="EMBL" id="PZF83337.1"/>
    </source>
</evidence>
<dbReference type="RefSeq" id="WP_111255068.1">
    <property type="nucleotide sequence ID" value="NZ_POTW01000026.1"/>
</dbReference>
<sequence>MTTATRLGAAMLAAAIGLTAAGCSADSTGSDDTSSTPAAAGSVDLRMTVWTSNEDQLALFDSIAESYRAEHPEIGSITFESLPFADYNTTLTTQIAGGNAPDLAWMGDLSEDLISSDALVPLTEKLQDTEGWNYDDLLDSVTAEFSDGDELYAYPFSNSPFALYVNTDLLAQAGQTLPADGLTWEDVSTIGAAVNAATGKGGFVLRDFDYASWNVLGTVWPGWGAAAWSEDGTECTFDSPEMTEAFRFLHDAAFVDGSMPGPGTTADFFAGDSAFTVAQVSRASLLDGSFAYDVVPLPEGPAGEYSVIGQAGVGVLSSSDHVEEATDFLAYLTNPENAALLAQYFPPPRESLLTGEALAANNPKLTAEQLQTVVVDRIPDAVTLPNHANPAEIAQKGKTALDAMWTADADVEAVLGSVCDAIQPLLSR</sequence>
<dbReference type="AlphaFoldDB" id="A0A2W2C5K1"/>
<keyword evidence="1" id="KW-0732">Signal</keyword>
<keyword evidence="3" id="KW-1185">Reference proteome</keyword>
<protein>
    <submittedName>
        <fullName evidence="2">Sugar ABC transporter substrate-binding protein</fullName>
    </submittedName>
</protein>
<dbReference type="PANTHER" id="PTHR43649">
    <property type="entry name" value="ARABINOSE-BINDING PROTEIN-RELATED"/>
    <property type="match status" value="1"/>
</dbReference>
<dbReference type="CDD" id="cd13585">
    <property type="entry name" value="PBP2_TMBP_like"/>
    <property type="match status" value="1"/>
</dbReference>
<proteinExistence type="predicted"/>
<organism evidence="2 3">
    <name type="scientific">Jiangella anatolica</name>
    <dbReference type="NCBI Taxonomy" id="2670374"/>
    <lineage>
        <taxon>Bacteria</taxon>
        <taxon>Bacillati</taxon>
        <taxon>Actinomycetota</taxon>
        <taxon>Actinomycetes</taxon>
        <taxon>Jiangellales</taxon>
        <taxon>Jiangellaceae</taxon>
        <taxon>Jiangella</taxon>
    </lineage>
</organism>